<dbReference type="InterPro" id="IPR036875">
    <property type="entry name" value="Znf_CCHC_sf"/>
</dbReference>
<feature type="region of interest" description="Disordered" evidence="2">
    <location>
        <begin position="102"/>
        <end position="206"/>
    </location>
</feature>
<dbReference type="AlphaFoldDB" id="A0A9W7SL68"/>
<feature type="compositionally biased region" description="Basic and acidic residues" evidence="2">
    <location>
        <begin position="109"/>
        <end position="124"/>
    </location>
</feature>
<evidence type="ECO:0000313" key="4">
    <source>
        <dbReference type="EMBL" id="KAH9821414.1"/>
    </source>
</evidence>
<accession>A0A9W7SL68</accession>
<dbReference type="SMART" id="SM00343">
    <property type="entry name" value="ZnF_C2HC"/>
    <property type="match status" value="1"/>
</dbReference>
<reference evidence="4 5" key="1">
    <citation type="journal article" date="2018" name="IMA Fungus">
        <title>IMA Genome-F 10: Nine draft genome sequences of Claviceps purpurea s.lat., including C. arundinis, C. humidiphila, and C. cf. spartinae, pseudomolecules for the pitch canker pathogen Fusarium circinatum, draft genome of Davidsoniella eucalypti, Grosmannia galeiformis, Quambalaria eucalypti, and Teratosphaeria destructans.</title>
        <authorList>
            <person name="Wingfield B.D."/>
            <person name="Liu M."/>
            <person name="Nguyen H.D."/>
            <person name="Lane F.A."/>
            <person name="Morgan S.W."/>
            <person name="De Vos L."/>
            <person name="Wilken P.M."/>
            <person name="Duong T.A."/>
            <person name="Aylward J."/>
            <person name="Coetzee M.P."/>
            <person name="Dadej K."/>
            <person name="De Beer Z.W."/>
            <person name="Findlay W."/>
            <person name="Havenga M."/>
            <person name="Kolarik M."/>
            <person name="Menzies J.G."/>
            <person name="Naidoo K."/>
            <person name="Pochopski O."/>
            <person name="Shoukouhi P."/>
            <person name="Santana Q.C."/>
            <person name="Seifert K.A."/>
            <person name="Soal N."/>
            <person name="Steenkamp E.T."/>
            <person name="Tatham C.T."/>
            <person name="van der Nest M.A."/>
            <person name="Wingfield M.J."/>
        </authorList>
    </citation>
    <scope>NUCLEOTIDE SEQUENCE [LARGE SCALE GENOMIC DNA]</scope>
    <source>
        <strain evidence="4">CMW44962</strain>
    </source>
</reference>
<dbReference type="InterPro" id="IPR001878">
    <property type="entry name" value="Znf_CCHC"/>
</dbReference>
<reference evidence="4 5" key="2">
    <citation type="journal article" date="2021" name="Curr. Genet.">
        <title>Genetic response to nitrogen starvation in the aggressive Eucalyptus foliar pathogen Teratosphaeria destructans.</title>
        <authorList>
            <person name="Havenga M."/>
            <person name="Wingfield B.D."/>
            <person name="Wingfield M.J."/>
            <person name="Dreyer L.L."/>
            <person name="Roets F."/>
            <person name="Aylward J."/>
        </authorList>
    </citation>
    <scope>NUCLEOTIDE SEQUENCE [LARGE SCALE GENOMIC DNA]</scope>
    <source>
        <strain evidence="4">CMW44962</strain>
    </source>
</reference>
<organism evidence="4 5">
    <name type="scientific">Teratosphaeria destructans</name>
    <dbReference type="NCBI Taxonomy" id="418781"/>
    <lineage>
        <taxon>Eukaryota</taxon>
        <taxon>Fungi</taxon>
        <taxon>Dikarya</taxon>
        <taxon>Ascomycota</taxon>
        <taxon>Pezizomycotina</taxon>
        <taxon>Dothideomycetes</taxon>
        <taxon>Dothideomycetidae</taxon>
        <taxon>Mycosphaerellales</taxon>
        <taxon>Teratosphaeriaceae</taxon>
        <taxon>Teratosphaeria</taxon>
    </lineage>
</organism>
<name>A0A9W7SL68_9PEZI</name>
<evidence type="ECO:0000259" key="3">
    <source>
        <dbReference type="PROSITE" id="PS50158"/>
    </source>
</evidence>
<comment type="caution">
    <text evidence="4">The sequence shown here is derived from an EMBL/GenBank/DDBJ whole genome shotgun (WGS) entry which is preliminary data.</text>
</comment>
<dbReference type="OrthoDB" id="5588148at2759"/>
<evidence type="ECO:0000256" key="2">
    <source>
        <dbReference type="SAM" id="MobiDB-lite"/>
    </source>
</evidence>
<keyword evidence="5" id="KW-1185">Reference proteome</keyword>
<dbReference type="EMBL" id="RIBY02002264">
    <property type="protein sequence ID" value="KAH9821414.1"/>
    <property type="molecule type" value="Genomic_DNA"/>
</dbReference>
<protein>
    <submittedName>
        <fullName evidence="4">Zinc finger protein, CCHC-type</fullName>
    </submittedName>
</protein>
<dbReference type="PROSITE" id="PS50158">
    <property type="entry name" value="ZF_CCHC"/>
    <property type="match status" value="1"/>
</dbReference>
<dbReference type="GO" id="GO:0008270">
    <property type="term" value="F:zinc ion binding"/>
    <property type="evidence" value="ECO:0007669"/>
    <property type="project" value="UniProtKB-KW"/>
</dbReference>
<feature type="compositionally biased region" description="Basic and acidic residues" evidence="2">
    <location>
        <begin position="65"/>
        <end position="76"/>
    </location>
</feature>
<sequence>MAPSTRSQPPPAGPEGQGPAGPLGQMGTVEEIEEDDEQMRDQLLGQQSQPGEGDEHQEGEEEIGGSDRGDEAESVRGRYTEKQLLYHYFARLTDELQKAITNHNATPATRDELVDLASRLEKNIPKKKTAKKPAEKKPAPKASSAKGKDKSKDHTADGPSEKPKRDVSKLNCYGCGEKGHLRPNCPKTKNDLGGNPNKTPVVPKKS</sequence>
<dbReference type="Gene3D" id="4.10.60.10">
    <property type="entry name" value="Zinc finger, CCHC-type"/>
    <property type="match status" value="1"/>
</dbReference>
<dbReference type="SUPFAM" id="SSF57756">
    <property type="entry name" value="Retrovirus zinc finger-like domains"/>
    <property type="match status" value="1"/>
</dbReference>
<dbReference type="Proteomes" id="UP001138500">
    <property type="component" value="Unassembled WGS sequence"/>
</dbReference>
<feature type="compositionally biased region" description="Basic and acidic residues" evidence="2">
    <location>
        <begin position="146"/>
        <end position="168"/>
    </location>
</feature>
<evidence type="ECO:0000313" key="5">
    <source>
        <dbReference type="Proteomes" id="UP001138500"/>
    </source>
</evidence>
<feature type="domain" description="CCHC-type" evidence="3">
    <location>
        <begin position="172"/>
        <end position="187"/>
    </location>
</feature>
<evidence type="ECO:0000256" key="1">
    <source>
        <dbReference type="PROSITE-ProRule" id="PRU00047"/>
    </source>
</evidence>
<proteinExistence type="predicted"/>
<dbReference type="GO" id="GO:0003676">
    <property type="term" value="F:nucleic acid binding"/>
    <property type="evidence" value="ECO:0007669"/>
    <property type="project" value="InterPro"/>
</dbReference>
<keyword evidence="1" id="KW-0863">Zinc-finger</keyword>
<keyword evidence="1" id="KW-0862">Zinc</keyword>
<keyword evidence="1" id="KW-0479">Metal-binding</keyword>
<feature type="region of interest" description="Disordered" evidence="2">
    <location>
        <begin position="1"/>
        <end position="76"/>
    </location>
</feature>
<feature type="compositionally biased region" description="Acidic residues" evidence="2">
    <location>
        <begin position="55"/>
        <end position="64"/>
    </location>
</feature>
<gene>
    <name evidence="4" type="ORF">Tdes44962_MAKER10312</name>
</gene>